<evidence type="ECO:0000313" key="2">
    <source>
        <dbReference type="Proteomes" id="UP001046870"/>
    </source>
</evidence>
<dbReference type="AlphaFoldDB" id="A0A9D3STG8"/>
<dbReference type="EMBL" id="JAFDVH010000025">
    <property type="protein sequence ID" value="KAG7454530.1"/>
    <property type="molecule type" value="Genomic_DNA"/>
</dbReference>
<sequence>MPFVRGWVRSPTPAEMLDSFRHGCKRNSAPGFACEAHNGKLKRIPVSVISSPILRRKQQRQGGWGRRRWGKGGTNRCRIHAVAARPHCRLTLEAPRIQASGHTRLGKGILHKHM</sequence>
<protein>
    <submittedName>
        <fullName evidence="1">Uncharacterized protein</fullName>
    </submittedName>
</protein>
<dbReference type="Proteomes" id="UP001046870">
    <property type="component" value="Chromosome 25"/>
</dbReference>
<keyword evidence="2" id="KW-1185">Reference proteome</keyword>
<proteinExistence type="predicted"/>
<organism evidence="1 2">
    <name type="scientific">Megalops atlanticus</name>
    <name type="common">Tarpon</name>
    <name type="synonym">Clupea gigantea</name>
    <dbReference type="NCBI Taxonomy" id="7932"/>
    <lineage>
        <taxon>Eukaryota</taxon>
        <taxon>Metazoa</taxon>
        <taxon>Chordata</taxon>
        <taxon>Craniata</taxon>
        <taxon>Vertebrata</taxon>
        <taxon>Euteleostomi</taxon>
        <taxon>Actinopterygii</taxon>
        <taxon>Neopterygii</taxon>
        <taxon>Teleostei</taxon>
        <taxon>Elopiformes</taxon>
        <taxon>Megalopidae</taxon>
        <taxon>Megalops</taxon>
    </lineage>
</organism>
<gene>
    <name evidence="1" type="ORF">MATL_G00260750</name>
</gene>
<name>A0A9D3STG8_MEGAT</name>
<evidence type="ECO:0000313" key="1">
    <source>
        <dbReference type="EMBL" id="KAG7454530.1"/>
    </source>
</evidence>
<reference evidence="1" key="1">
    <citation type="submission" date="2021-01" db="EMBL/GenBank/DDBJ databases">
        <authorList>
            <person name="Zahm M."/>
            <person name="Roques C."/>
            <person name="Cabau C."/>
            <person name="Klopp C."/>
            <person name="Donnadieu C."/>
            <person name="Jouanno E."/>
            <person name="Lampietro C."/>
            <person name="Louis A."/>
            <person name="Herpin A."/>
            <person name="Echchiki A."/>
            <person name="Berthelot C."/>
            <person name="Parey E."/>
            <person name="Roest-Crollius H."/>
            <person name="Braasch I."/>
            <person name="Postlethwait J."/>
            <person name="Bobe J."/>
            <person name="Montfort J."/>
            <person name="Bouchez O."/>
            <person name="Begum T."/>
            <person name="Mejri S."/>
            <person name="Adams A."/>
            <person name="Chen W.-J."/>
            <person name="Guiguen Y."/>
        </authorList>
    </citation>
    <scope>NUCLEOTIDE SEQUENCE</scope>
    <source>
        <strain evidence="1">YG-15Mar2019-1</strain>
        <tissue evidence="1">Brain</tissue>
    </source>
</reference>
<accession>A0A9D3STG8</accession>
<comment type="caution">
    <text evidence="1">The sequence shown here is derived from an EMBL/GenBank/DDBJ whole genome shotgun (WGS) entry which is preliminary data.</text>
</comment>